<dbReference type="PRINTS" id="PR00811">
    <property type="entry name" value="BCTERIALGSPD"/>
</dbReference>
<dbReference type="Proteomes" id="UP001268683">
    <property type="component" value="Chromosome"/>
</dbReference>
<dbReference type="InterPro" id="IPR001775">
    <property type="entry name" value="GspD/PilQ"/>
</dbReference>
<sequence length="483" mass="51602">MRCVYRNVLLSMMLGTASVSLNAADKDIGDTTVSPSGANVVQTTGKTISIEMGKGQLIRLSRPADSVFVANPEVADVQVKSARIIYLLGKADGETSFFALDKDDQTIYSAEVQVNRNLGKVRHAIASLVPHADVEITTVGGMILLQGEVDSPEEAASIETIVKGMAGVTSVLNKLNIQQPTQVNLRVRIAEVSRSTLKQLGVRWQSFISGANGLIGVATGSDAFATLADPITGLPLRNFLRSAEGASNYVGSLTTGNLDLNTVIDALDDEGFLTVLAEPNLTAVTGASADFLAGGEFPVPIPNEDGIGIEYRRFGVSLKFKPIVMNSGRINLEVEPEVSDLSNAGAIRVNGISIPSITTRRAKTTVELGSGQSFAIAGLLENETVQSASNLPGLGNIPILGALFKSKKFERNETELLIVVTPYVVRPVSDRKLALPTDGYLAPSDIDHFLNGKRWKTKPSKKAKRRDTQESATLRKRAGFQLK</sequence>
<evidence type="ECO:0000256" key="1">
    <source>
        <dbReference type="RuleBase" id="RU004003"/>
    </source>
</evidence>
<evidence type="ECO:0000256" key="3">
    <source>
        <dbReference type="SAM" id="SignalP"/>
    </source>
</evidence>
<dbReference type="Pfam" id="PF00263">
    <property type="entry name" value="Secretin"/>
    <property type="match status" value="1"/>
</dbReference>
<dbReference type="PANTHER" id="PTHR30332">
    <property type="entry name" value="PROBABLE GENERAL SECRETION PATHWAY PROTEIN D"/>
    <property type="match status" value="1"/>
</dbReference>
<evidence type="ECO:0000256" key="2">
    <source>
        <dbReference type="SAM" id="MobiDB-lite"/>
    </source>
</evidence>
<comment type="similarity">
    <text evidence="1">Belongs to the bacterial secretin family.</text>
</comment>
<gene>
    <name evidence="5" type="ORF">QGN29_13940</name>
</gene>
<feature type="compositionally biased region" description="Basic residues" evidence="2">
    <location>
        <begin position="456"/>
        <end position="465"/>
    </location>
</feature>
<dbReference type="Pfam" id="PF13629">
    <property type="entry name" value="T2SS-T3SS_pil_N"/>
    <property type="match status" value="1"/>
</dbReference>
<dbReference type="InterPro" id="IPR032789">
    <property type="entry name" value="T2SS-T3SS_pil_N"/>
</dbReference>
<evidence type="ECO:0000259" key="4">
    <source>
        <dbReference type="PROSITE" id="PS50914"/>
    </source>
</evidence>
<feature type="domain" description="BON" evidence="4">
    <location>
        <begin position="110"/>
        <end position="179"/>
    </location>
</feature>
<dbReference type="Gene3D" id="3.30.1340.30">
    <property type="match status" value="1"/>
</dbReference>
<feature type="region of interest" description="Disordered" evidence="2">
    <location>
        <begin position="456"/>
        <end position="483"/>
    </location>
</feature>
<keyword evidence="3" id="KW-0732">Signal</keyword>
<proteinExistence type="inferred from homology"/>
<dbReference type="InterPro" id="IPR004846">
    <property type="entry name" value="T2SS/T3SS_dom"/>
</dbReference>
<dbReference type="AlphaFoldDB" id="A0AA52H989"/>
<dbReference type="GO" id="GO:0009306">
    <property type="term" value="P:protein secretion"/>
    <property type="evidence" value="ECO:0007669"/>
    <property type="project" value="InterPro"/>
</dbReference>
<dbReference type="Pfam" id="PF04972">
    <property type="entry name" value="BON"/>
    <property type="match status" value="1"/>
</dbReference>
<dbReference type="EMBL" id="CP123872">
    <property type="protein sequence ID" value="WND02649.1"/>
    <property type="molecule type" value="Genomic_DNA"/>
</dbReference>
<protein>
    <submittedName>
        <fullName evidence="5">Type II and III secretion system protein family protein</fullName>
    </submittedName>
</protein>
<feature type="compositionally biased region" description="Basic residues" evidence="2">
    <location>
        <begin position="474"/>
        <end position="483"/>
    </location>
</feature>
<evidence type="ECO:0000313" key="5">
    <source>
        <dbReference type="EMBL" id="WND02649.1"/>
    </source>
</evidence>
<feature type="chain" id="PRO_5041301093" evidence="3">
    <location>
        <begin position="24"/>
        <end position="483"/>
    </location>
</feature>
<dbReference type="InterPro" id="IPR050810">
    <property type="entry name" value="Bact_Secretion_Sys_Channel"/>
</dbReference>
<feature type="signal peptide" evidence="3">
    <location>
        <begin position="1"/>
        <end position="23"/>
    </location>
</feature>
<reference evidence="5" key="1">
    <citation type="submission" date="2023-04" db="EMBL/GenBank/DDBJ databases">
        <title>Complete genome sequence of Temperatibacter marinus.</title>
        <authorList>
            <person name="Rong J.-C."/>
            <person name="Yi M.-L."/>
            <person name="Zhao Q."/>
        </authorList>
    </citation>
    <scope>NUCLEOTIDE SEQUENCE</scope>
    <source>
        <strain evidence="5">NBRC 110045</strain>
    </source>
</reference>
<name>A0AA52H989_9PROT</name>
<dbReference type="RefSeq" id="WP_310798485.1">
    <property type="nucleotide sequence ID" value="NZ_CP123872.1"/>
</dbReference>
<dbReference type="PROSITE" id="PS50914">
    <property type="entry name" value="BON"/>
    <property type="match status" value="1"/>
</dbReference>
<accession>A0AA52H989</accession>
<evidence type="ECO:0000313" key="6">
    <source>
        <dbReference type="Proteomes" id="UP001268683"/>
    </source>
</evidence>
<dbReference type="InterPro" id="IPR007055">
    <property type="entry name" value="BON_dom"/>
</dbReference>
<dbReference type="GO" id="GO:0015627">
    <property type="term" value="C:type II protein secretion system complex"/>
    <property type="evidence" value="ECO:0007669"/>
    <property type="project" value="TreeGrafter"/>
</dbReference>
<dbReference type="KEGG" id="tmk:QGN29_13940"/>
<dbReference type="PANTHER" id="PTHR30332:SF17">
    <property type="entry name" value="TYPE IV PILIATION SYSTEM PROTEIN DR_0774-RELATED"/>
    <property type="match status" value="1"/>
</dbReference>
<keyword evidence="6" id="KW-1185">Reference proteome</keyword>
<organism evidence="5 6">
    <name type="scientific">Temperatibacter marinus</name>
    <dbReference type="NCBI Taxonomy" id="1456591"/>
    <lineage>
        <taxon>Bacteria</taxon>
        <taxon>Pseudomonadati</taxon>
        <taxon>Pseudomonadota</taxon>
        <taxon>Alphaproteobacteria</taxon>
        <taxon>Kordiimonadales</taxon>
        <taxon>Temperatibacteraceae</taxon>
        <taxon>Temperatibacter</taxon>
    </lineage>
</organism>